<dbReference type="AlphaFoldDB" id="A0A9J6B5X4"/>
<evidence type="ECO:0000313" key="1">
    <source>
        <dbReference type="EMBL" id="KAG5632073.1"/>
    </source>
</evidence>
<comment type="caution">
    <text evidence="1">The sequence shown here is derived from an EMBL/GenBank/DDBJ whole genome shotgun (WGS) entry which is preliminary data.</text>
</comment>
<dbReference type="Proteomes" id="UP000824120">
    <property type="component" value="Chromosome 1"/>
</dbReference>
<keyword evidence="2" id="KW-1185">Reference proteome</keyword>
<dbReference type="EMBL" id="JACXVP010000001">
    <property type="protein sequence ID" value="KAG5632073.1"/>
    <property type="molecule type" value="Genomic_DNA"/>
</dbReference>
<protein>
    <submittedName>
        <fullName evidence="1">Uncharacterized protein</fullName>
    </submittedName>
</protein>
<dbReference type="OrthoDB" id="1325322at2759"/>
<proteinExistence type="predicted"/>
<reference evidence="1 2" key="1">
    <citation type="submission" date="2020-09" db="EMBL/GenBank/DDBJ databases">
        <title>De no assembly of potato wild relative species, Solanum commersonii.</title>
        <authorList>
            <person name="Cho K."/>
        </authorList>
    </citation>
    <scope>NUCLEOTIDE SEQUENCE [LARGE SCALE GENOMIC DNA]</scope>
    <source>
        <strain evidence="1">LZ3.2</strain>
        <tissue evidence="1">Leaf</tissue>
    </source>
</reference>
<sequence length="79" mass="8512">MSTMMLLSNRLRWGGPIQPPIVPDNTLMLQELIVKLLVRLDSAPGIRSGTTCSPITVGATYLVQGSSVGCQTPGPLWYL</sequence>
<name>A0A9J6B5X4_SOLCO</name>
<gene>
    <name evidence="1" type="ORF">H5410_003790</name>
</gene>
<accession>A0A9J6B5X4</accession>
<evidence type="ECO:0000313" key="2">
    <source>
        <dbReference type="Proteomes" id="UP000824120"/>
    </source>
</evidence>
<organism evidence="1 2">
    <name type="scientific">Solanum commersonii</name>
    <name type="common">Commerson's wild potato</name>
    <name type="synonym">Commerson's nightshade</name>
    <dbReference type="NCBI Taxonomy" id="4109"/>
    <lineage>
        <taxon>Eukaryota</taxon>
        <taxon>Viridiplantae</taxon>
        <taxon>Streptophyta</taxon>
        <taxon>Embryophyta</taxon>
        <taxon>Tracheophyta</taxon>
        <taxon>Spermatophyta</taxon>
        <taxon>Magnoliopsida</taxon>
        <taxon>eudicotyledons</taxon>
        <taxon>Gunneridae</taxon>
        <taxon>Pentapetalae</taxon>
        <taxon>asterids</taxon>
        <taxon>lamiids</taxon>
        <taxon>Solanales</taxon>
        <taxon>Solanaceae</taxon>
        <taxon>Solanoideae</taxon>
        <taxon>Solaneae</taxon>
        <taxon>Solanum</taxon>
    </lineage>
</organism>